<protein>
    <submittedName>
        <fullName evidence="1">Uncharacterized protein</fullName>
    </submittedName>
</protein>
<organism evidence="1 2">
    <name type="scientific">Xylocopa violacea</name>
    <name type="common">Violet carpenter bee</name>
    <name type="synonym">Apis violacea</name>
    <dbReference type="NCBI Taxonomy" id="135666"/>
    <lineage>
        <taxon>Eukaryota</taxon>
        <taxon>Metazoa</taxon>
        <taxon>Ecdysozoa</taxon>
        <taxon>Arthropoda</taxon>
        <taxon>Hexapoda</taxon>
        <taxon>Insecta</taxon>
        <taxon>Pterygota</taxon>
        <taxon>Neoptera</taxon>
        <taxon>Endopterygota</taxon>
        <taxon>Hymenoptera</taxon>
        <taxon>Apocrita</taxon>
        <taxon>Aculeata</taxon>
        <taxon>Apoidea</taxon>
        <taxon>Anthophila</taxon>
        <taxon>Apidae</taxon>
        <taxon>Xylocopa</taxon>
        <taxon>Xylocopa</taxon>
    </lineage>
</organism>
<sequence>MWRAASPLTFGGLPSAFYGTYRDQNVGERLLESPPKYVALRDLFLGQEYDLRTTPTNRQHSTFPCNLTVDDSYAGGGYRDRRIAMEECEEITSRNPTARRLEYSNFEASRLSRDDFCFDREYPGYGAFRSRPEDRETLRQATKYHCHNEKTLYTF</sequence>
<comment type="caution">
    <text evidence="1">The sequence shown here is derived from an EMBL/GenBank/DDBJ whole genome shotgun (WGS) entry which is preliminary data.</text>
</comment>
<evidence type="ECO:0000313" key="1">
    <source>
        <dbReference type="EMBL" id="CAL7935349.1"/>
    </source>
</evidence>
<accession>A0ABP1N304</accession>
<keyword evidence="2" id="KW-1185">Reference proteome</keyword>
<gene>
    <name evidence="1" type="ORF">XYLVIOL_LOCUS1541</name>
</gene>
<dbReference type="Proteomes" id="UP001642520">
    <property type="component" value="Unassembled WGS sequence"/>
</dbReference>
<evidence type="ECO:0000313" key="2">
    <source>
        <dbReference type="Proteomes" id="UP001642520"/>
    </source>
</evidence>
<reference evidence="1 2" key="1">
    <citation type="submission" date="2024-08" db="EMBL/GenBank/DDBJ databases">
        <authorList>
            <person name="Will J Nash"/>
            <person name="Angela Man"/>
            <person name="Seanna McTaggart"/>
            <person name="Kendall Baker"/>
            <person name="Tom Barker"/>
            <person name="Leah Catchpole"/>
            <person name="Alex Durrant"/>
            <person name="Karim Gharbi"/>
            <person name="Naomi Irish"/>
            <person name="Gemy Kaithakottil"/>
            <person name="Debby Ku"/>
            <person name="Aaliyah Providence"/>
            <person name="Felix Shaw"/>
            <person name="David Swarbreck"/>
            <person name="Chris Watkins"/>
            <person name="Ann M. McCartney"/>
            <person name="Giulio Formenti"/>
            <person name="Alice Mouton"/>
            <person name="Noel Vella"/>
            <person name="Bjorn M von Reumont"/>
            <person name="Adriana Vella"/>
            <person name="Wilfried Haerty"/>
        </authorList>
    </citation>
    <scope>NUCLEOTIDE SEQUENCE [LARGE SCALE GENOMIC DNA]</scope>
</reference>
<dbReference type="EMBL" id="CAXAJV020001283">
    <property type="protein sequence ID" value="CAL7935349.1"/>
    <property type="molecule type" value="Genomic_DNA"/>
</dbReference>
<name>A0ABP1N304_XYLVO</name>
<proteinExistence type="predicted"/>